<evidence type="ECO:0000313" key="1">
    <source>
        <dbReference type="EMBL" id="PQQ19308.1"/>
    </source>
</evidence>
<keyword evidence="2" id="KW-1185">Reference proteome</keyword>
<dbReference type="AlphaFoldDB" id="A0A314ZPX6"/>
<accession>A0A314ZPX6</accession>
<gene>
    <name evidence="1" type="ORF">Pyn_07080</name>
</gene>
<organism evidence="1 2">
    <name type="scientific">Prunus yedoensis var. nudiflora</name>
    <dbReference type="NCBI Taxonomy" id="2094558"/>
    <lineage>
        <taxon>Eukaryota</taxon>
        <taxon>Viridiplantae</taxon>
        <taxon>Streptophyta</taxon>
        <taxon>Embryophyta</taxon>
        <taxon>Tracheophyta</taxon>
        <taxon>Spermatophyta</taxon>
        <taxon>Magnoliopsida</taxon>
        <taxon>eudicotyledons</taxon>
        <taxon>Gunneridae</taxon>
        <taxon>Pentapetalae</taxon>
        <taxon>rosids</taxon>
        <taxon>fabids</taxon>
        <taxon>Rosales</taxon>
        <taxon>Rosaceae</taxon>
        <taxon>Amygdaloideae</taxon>
        <taxon>Amygdaleae</taxon>
        <taxon>Prunus</taxon>
    </lineage>
</organism>
<proteinExistence type="predicted"/>
<dbReference type="Proteomes" id="UP000250321">
    <property type="component" value="Unassembled WGS sequence"/>
</dbReference>
<protein>
    <submittedName>
        <fullName evidence="1">Uncharacterized protein</fullName>
    </submittedName>
</protein>
<sequence>MPFLYLNDHAIFTVDASATSSRCSHVEPHQCPSVEATRPLADPDVSKIKCTASNHQSHVATSSPLLEYTHFKTWRQKAQRRPPRLGTWVLHNRVDLLIRNRLGSPKIRSLNKLPTEDWLFELRVGGATVDSMYHHYESSLLSITTWSR</sequence>
<name>A0A314ZPX6_PRUYE</name>
<evidence type="ECO:0000313" key="2">
    <source>
        <dbReference type="Proteomes" id="UP000250321"/>
    </source>
</evidence>
<comment type="caution">
    <text evidence="1">The sequence shown here is derived from an EMBL/GenBank/DDBJ whole genome shotgun (WGS) entry which is preliminary data.</text>
</comment>
<reference evidence="1 2" key="1">
    <citation type="submission" date="2018-02" db="EMBL/GenBank/DDBJ databases">
        <title>Draft genome of wild Prunus yedoensis var. nudiflora.</title>
        <authorList>
            <person name="Baek S."/>
            <person name="Kim J.-H."/>
            <person name="Choi K."/>
            <person name="Kim G.-B."/>
            <person name="Cho A."/>
            <person name="Jang H."/>
            <person name="Shin C.-H."/>
            <person name="Yu H.-J."/>
            <person name="Mun J.-H."/>
        </authorList>
    </citation>
    <scope>NUCLEOTIDE SEQUENCE [LARGE SCALE GENOMIC DNA]</scope>
    <source>
        <strain evidence="2">cv. Jeju island</strain>
        <tissue evidence="1">Leaf</tissue>
    </source>
</reference>
<dbReference type="EMBL" id="PJQY01000072">
    <property type="protein sequence ID" value="PQQ19308.1"/>
    <property type="molecule type" value="Genomic_DNA"/>
</dbReference>